<protein>
    <recommendedName>
        <fullName evidence="2">HTH CENPB-type domain-containing protein</fullName>
    </recommendedName>
</protein>
<sequence length="334" mass="37454">MPRAAVLHKKGLTIQNREAKIQQAVDGIKNGTYATPKIAACALGIGSQYTTIWRRLNNKTRPQCEAHQAKQLLNHAQERTLVAWTKWLGFTGQPVTRETISPKVKALCGKDPNPKWIERFLMRNPDCTMGRPAGLDPKRASAFNYTTVNHHFEELQKTIDLYDIPPCNMFNFDEIGIQLGGGRKGSREQFFFASEDQSHYKLKSDDLELVTVLETVCADGSSTVKPGFVFAGVKMCEEWISEEDGIFLATTDNGWTDDHVSQEWFQRAFIPAAKAHSDSSKPVLLMFDGHGSHVTYEMITIAEKENIVLYCLPSHTTHRLQPCDVGAFGPLKRA</sequence>
<keyword evidence="1" id="KW-0238">DNA-binding</keyword>
<dbReference type="Proteomes" id="UP000287166">
    <property type="component" value="Unassembled WGS sequence"/>
</dbReference>
<dbReference type="PANTHER" id="PTHR19303">
    <property type="entry name" value="TRANSPOSON"/>
    <property type="match status" value="1"/>
</dbReference>
<dbReference type="GO" id="GO:0003677">
    <property type="term" value="F:DNA binding"/>
    <property type="evidence" value="ECO:0007669"/>
    <property type="project" value="UniProtKB-KW"/>
</dbReference>
<evidence type="ECO:0000313" key="4">
    <source>
        <dbReference type="Proteomes" id="UP000287166"/>
    </source>
</evidence>
<name>A0A401GD70_9APHY</name>
<dbReference type="RefSeq" id="XP_027610994.1">
    <property type="nucleotide sequence ID" value="XM_027755193.1"/>
</dbReference>
<dbReference type="GeneID" id="38776998"/>
<evidence type="ECO:0000256" key="1">
    <source>
        <dbReference type="ARBA" id="ARBA00023125"/>
    </source>
</evidence>
<accession>A0A401GD70</accession>
<evidence type="ECO:0000313" key="3">
    <source>
        <dbReference type="EMBL" id="GBE80081.1"/>
    </source>
</evidence>
<dbReference type="InterPro" id="IPR050863">
    <property type="entry name" value="CenT-Element_Derived"/>
</dbReference>
<feature type="domain" description="HTH CENPB-type" evidence="2">
    <location>
        <begin position="65"/>
        <end position="130"/>
    </location>
</feature>
<reference evidence="3 4" key="1">
    <citation type="journal article" date="2018" name="Sci. Rep.">
        <title>Genome sequence of the cauliflower mushroom Sparassis crispa (Hanabiratake) and its association with beneficial usage.</title>
        <authorList>
            <person name="Kiyama R."/>
            <person name="Furutani Y."/>
            <person name="Kawaguchi K."/>
            <person name="Nakanishi T."/>
        </authorList>
    </citation>
    <scope>NUCLEOTIDE SEQUENCE [LARGE SCALE GENOMIC DNA]</scope>
</reference>
<dbReference type="Pfam" id="PF03184">
    <property type="entry name" value="DDE_1"/>
    <property type="match status" value="1"/>
</dbReference>
<dbReference type="GO" id="GO:0005634">
    <property type="term" value="C:nucleus"/>
    <property type="evidence" value="ECO:0007669"/>
    <property type="project" value="TreeGrafter"/>
</dbReference>
<keyword evidence="4" id="KW-1185">Reference proteome</keyword>
<dbReference type="OrthoDB" id="2740399at2759"/>
<dbReference type="PANTHER" id="PTHR19303:SF74">
    <property type="entry name" value="POGO TRANSPOSABLE ELEMENT WITH KRAB DOMAIN"/>
    <property type="match status" value="1"/>
</dbReference>
<dbReference type="PROSITE" id="PS51253">
    <property type="entry name" value="HTH_CENPB"/>
    <property type="match status" value="1"/>
</dbReference>
<gene>
    <name evidence="3" type="ORF">SCP_0212840</name>
</gene>
<dbReference type="AlphaFoldDB" id="A0A401GD70"/>
<evidence type="ECO:0000259" key="2">
    <source>
        <dbReference type="PROSITE" id="PS51253"/>
    </source>
</evidence>
<dbReference type="InterPro" id="IPR004875">
    <property type="entry name" value="DDE_SF_endonuclease_dom"/>
</dbReference>
<organism evidence="3 4">
    <name type="scientific">Sparassis crispa</name>
    <dbReference type="NCBI Taxonomy" id="139825"/>
    <lineage>
        <taxon>Eukaryota</taxon>
        <taxon>Fungi</taxon>
        <taxon>Dikarya</taxon>
        <taxon>Basidiomycota</taxon>
        <taxon>Agaricomycotina</taxon>
        <taxon>Agaricomycetes</taxon>
        <taxon>Polyporales</taxon>
        <taxon>Sparassidaceae</taxon>
        <taxon>Sparassis</taxon>
    </lineage>
</organism>
<comment type="caution">
    <text evidence="3">The sequence shown here is derived from an EMBL/GenBank/DDBJ whole genome shotgun (WGS) entry which is preliminary data.</text>
</comment>
<dbReference type="InParanoid" id="A0A401GD70"/>
<proteinExistence type="predicted"/>
<dbReference type="InterPro" id="IPR006600">
    <property type="entry name" value="HTH_CenpB_DNA-bd_dom"/>
</dbReference>
<dbReference type="STRING" id="139825.A0A401GD70"/>
<dbReference type="EMBL" id="BFAD01000002">
    <property type="protein sequence ID" value="GBE80081.1"/>
    <property type="molecule type" value="Genomic_DNA"/>
</dbReference>